<dbReference type="OrthoDB" id="2018540at2759"/>
<organism evidence="1 2">
    <name type="scientific">Asparagus officinalis</name>
    <name type="common">Garden asparagus</name>
    <dbReference type="NCBI Taxonomy" id="4686"/>
    <lineage>
        <taxon>Eukaryota</taxon>
        <taxon>Viridiplantae</taxon>
        <taxon>Streptophyta</taxon>
        <taxon>Embryophyta</taxon>
        <taxon>Tracheophyta</taxon>
        <taxon>Spermatophyta</taxon>
        <taxon>Magnoliopsida</taxon>
        <taxon>Liliopsida</taxon>
        <taxon>Asparagales</taxon>
        <taxon>Asparagaceae</taxon>
        <taxon>Asparagoideae</taxon>
        <taxon>Asparagus</taxon>
    </lineage>
</organism>
<dbReference type="Proteomes" id="UP000243459">
    <property type="component" value="Chromosome 7"/>
</dbReference>
<dbReference type="GO" id="GO:0005635">
    <property type="term" value="C:nuclear envelope"/>
    <property type="evidence" value="ECO:0007669"/>
    <property type="project" value="EnsemblPlants"/>
</dbReference>
<sequence length="194" mass="21933">MEMMVKKFQQKYARVRDEMGKWDDLQSRLISQFSNAASIVERLQVLGEAKNYGGLQRVPGIKEAVLGKQLEALEMIYFSIKETMKEFHGIVSALDKIARDGGQLLKGGSTPTTHQMRQRIGIKPSLADCLDGLRSIHDMYKSEYLLKSSVISSLTWNCSSSDITALRQLLMDQPNIPRDEVQSIFDVIFAEEIC</sequence>
<dbReference type="EMBL" id="CM007387">
    <property type="protein sequence ID" value="ONK64216.1"/>
    <property type="molecule type" value="Genomic_DNA"/>
</dbReference>
<dbReference type="Gramene" id="ONK64216">
    <property type="protein sequence ID" value="ONK64216"/>
    <property type="gene ID" value="A4U43_C07F23340"/>
</dbReference>
<gene>
    <name evidence="1" type="ORF">A4U43_C07F23340</name>
</gene>
<dbReference type="Pfam" id="PF15011">
    <property type="entry name" value="CA109-like"/>
    <property type="match status" value="1"/>
</dbReference>
<protein>
    <submittedName>
        <fullName evidence="1">Uncharacterized protein</fullName>
    </submittedName>
</protein>
<dbReference type="GO" id="GO:0005739">
    <property type="term" value="C:mitochondrion"/>
    <property type="evidence" value="ECO:0007669"/>
    <property type="project" value="EnsemblPlants"/>
</dbReference>
<accession>A0A5P1EE95</accession>
<dbReference type="PANTHER" id="PTHR37904">
    <property type="entry name" value="OS10G0566900 PROTEIN"/>
    <property type="match status" value="1"/>
</dbReference>
<evidence type="ECO:0000313" key="1">
    <source>
        <dbReference type="EMBL" id="ONK64216.1"/>
    </source>
</evidence>
<name>A0A5P1EE95_ASPOF</name>
<dbReference type="InterPro" id="IPR038985">
    <property type="entry name" value="OPRN-like"/>
</dbReference>
<dbReference type="PANTHER" id="PTHR37904:SF2">
    <property type="entry name" value="OS10G0566900 PROTEIN"/>
    <property type="match status" value="1"/>
</dbReference>
<dbReference type="InterPro" id="IPR029159">
    <property type="entry name" value="CA109-like"/>
</dbReference>
<reference evidence="2" key="1">
    <citation type="journal article" date="2017" name="Nat. Commun.">
        <title>The asparagus genome sheds light on the origin and evolution of a young Y chromosome.</title>
        <authorList>
            <person name="Harkess A."/>
            <person name="Zhou J."/>
            <person name="Xu C."/>
            <person name="Bowers J.E."/>
            <person name="Van der Hulst R."/>
            <person name="Ayyampalayam S."/>
            <person name="Mercati F."/>
            <person name="Riccardi P."/>
            <person name="McKain M.R."/>
            <person name="Kakrana A."/>
            <person name="Tang H."/>
            <person name="Ray J."/>
            <person name="Groenendijk J."/>
            <person name="Arikit S."/>
            <person name="Mathioni S.M."/>
            <person name="Nakano M."/>
            <person name="Shan H."/>
            <person name="Telgmann-Rauber A."/>
            <person name="Kanno A."/>
            <person name="Yue Z."/>
            <person name="Chen H."/>
            <person name="Li W."/>
            <person name="Chen Y."/>
            <person name="Xu X."/>
            <person name="Zhang Y."/>
            <person name="Luo S."/>
            <person name="Chen H."/>
            <person name="Gao J."/>
            <person name="Mao Z."/>
            <person name="Pires J.C."/>
            <person name="Luo M."/>
            <person name="Kudrna D."/>
            <person name="Wing R.A."/>
            <person name="Meyers B.C."/>
            <person name="Yi K."/>
            <person name="Kong H."/>
            <person name="Lavrijsen P."/>
            <person name="Sunseri F."/>
            <person name="Falavigna A."/>
            <person name="Ye Y."/>
            <person name="Leebens-Mack J.H."/>
            <person name="Chen G."/>
        </authorList>
    </citation>
    <scope>NUCLEOTIDE SEQUENCE [LARGE SCALE GENOMIC DNA]</scope>
    <source>
        <strain evidence="2">cv. DH0086</strain>
    </source>
</reference>
<dbReference type="AlphaFoldDB" id="A0A5P1EE95"/>
<dbReference type="OMA" id="TMEEFHG"/>
<evidence type="ECO:0000313" key="2">
    <source>
        <dbReference type="Proteomes" id="UP000243459"/>
    </source>
</evidence>
<keyword evidence="2" id="KW-1185">Reference proteome</keyword>
<proteinExistence type="predicted"/>